<dbReference type="KEGG" id="edi:EDI_225270"/>
<dbReference type="GeneID" id="5880909"/>
<dbReference type="OrthoDB" id="8954335at2759"/>
<dbReference type="EMBL" id="DS548699">
    <property type="protein sequence ID" value="EDR27845.1"/>
    <property type="molecule type" value="Genomic_DNA"/>
</dbReference>
<keyword evidence="3" id="KW-1185">Reference proteome</keyword>
<evidence type="ECO:0000313" key="2">
    <source>
        <dbReference type="EMBL" id="EDR27845.1"/>
    </source>
</evidence>
<dbReference type="Proteomes" id="UP000008076">
    <property type="component" value="Unassembled WGS sequence"/>
</dbReference>
<dbReference type="OMA" id="IWTEVER"/>
<evidence type="ECO:0000313" key="3">
    <source>
        <dbReference type="Proteomes" id="UP000008076"/>
    </source>
</evidence>
<name>B0ECA1_ENTDS</name>
<evidence type="ECO:0000256" key="1">
    <source>
        <dbReference type="SAM" id="Coils"/>
    </source>
</evidence>
<protein>
    <recommendedName>
        <fullName evidence="4">Ubiquitin-like domain-containing protein</fullName>
    </recommendedName>
</protein>
<feature type="coiled-coil region" evidence="1">
    <location>
        <begin position="366"/>
        <end position="393"/>
    </location>
</feature>
<organism evidence="3">
    <name type="scientific">Entamoeba dispar (strain ATCC PRA-260 / SAW760)</name>
    <dbReference type="NCBI Taxonomy" id="370354"/>
    <lineage>
        <taxon>Eukaryota</taxon>
        <taxon>Amoebozoa</taxon>
        <taxon>Evosea</taxon>
        <taxon>Archamoebae</taxon>
        <taxon>Mastigamoebida</taxon>
        <taxon>Entamoebidae</taxon>
        <taxon>Entamoeba</taxon>
    </lineage>
</organism>
<reference evidence="3" key="1">
    <citation type="submission" date="2007-12" db="EMBL/GenBank/DDBJ databases">
        <title>Annotation of Entamoeba dispar SAW760.</title>
        <authorList>
            <person name="Lorenzi H."/>
            <person name="Inman J."/>
            <person name="Schobel S."/>
            <person name="Amedeo P."/>
            <person name="Caler E."/>
        </authorList>
    </citation>
    <scope>NUCLEOTIDE SEQUENCE [LARGE SCALE GENOMIC DNA]</scope>
    <source>
        <strain evidence="3">ATCC PRA-260 / SAW760</strain>
    </source>
</reference>
<proteinExistence type="predicted"/>
<dbReference type="PANTHER" id="PTHR32046:SF14">
    <property type="match status" value="1"/>
</dbReference>
<sequence length="484" mass="56889">MSRVIVRFYLNEQFISSKPMNSQDNLKTVREKLKEKVCDFQQFLTKDGELIDISDEERFTIGDIINESRIINIKETGDKMEVKIKLNDKILTTVQVDKKRKLSDIRKSNQSIPESAHFYTLDNEIIEKEDEEQFLIEDIINNDEINLKNEKENIVTVGICLNGKPLINKQLNENLFLSDIRKEIENVKNIPKEFVFENQKGFKILTDDEQSLKLSSILYDNTINIIAEEVLKIREQINTQIEGLRKPLHNALSKLSEIKRTYEQISFYRDKVNNNQDFTYTVNVTVQKMINLKPGEYITNCLRCNRTCHYPCDIKGDIKDGCYCIGDNGYCKICGCHYTRHTGSRYRFDYITETKQQTAQEVLERYNEGKKGMANAENLLKKLEEEYYKIQTECYDKQVKIVELINRLSEIAPNNKVNGFNEYLDQLIQTENDEKKSGYQERIRGYKELKQSNDITEYIMKKSASKNSMKEIWTEVERKMKELK</sequence>
<dbReference type="AlphaFoldDB" id="B0ECA1"/>
<accession>B0ECA1</accession>
<dbReference type="PANTHER" id="PTHR32046">
    <property type="entry name" value="G DOMAIN-CONTAINING PROTEIN"/>
    <property type="match status" value="1"/>
</dbReference>
<dbReference type="VEuPathDB" id="AmoebaDB:EDI_225270"/>
<evidence type="ECO:0008006" key="4">
    <source>
        <dbReference type="Google" id="ProtNLM"/>
    </source>
</evidence>
<keyword evidence="1" id="KW-0175">Coiled coil</keyword>
<gene>
    <name evidence="2" type="ORF">EDI_225270</name>
</gene>
<dbReference type="RefSeq" id="XP_001735933.1">
    <property type="nucleotide sequence ID" value="XM_001735881.1"/>
</dbReference>